<dbReference type="AlphaFoldDB" id="A0AAE1ATT0"/>
<organism evidence="1 2">
    <name type="scientific">Elysia crispata</name>
    <name type="common">lettuce slug</name>
    <dbReference type="NCBI Taxonomy" id="231223"/>
    <lineage>
        <taxon>Eukaryota</taxon>
        <taxon>Metazoa</taxon>
        <taxon>Spiralia</taxon>
        <taxon>Lophotrochozoa</taxon>
        <taxon>Mollusca</taxon>
        <taxon>Gastropoda</taxon>
        <taxon>Heterobranchia</taxon>
        <taxon>Euthyneura</taxon>
        <taxon>Panpulmonata</taxon>
        <taxon>Sacoglossa</taxon>
        <taxon>Placobranchoidea</taxon>
        <taxon>Plakobranchidae</taxon>
        <taxon>Elysia</taxon>
    </lineage>
</organism>
<gene>
    <name evidence="1" type="ORF">RRG08_033446</name>
</gene>
<evidence type="ECO:0000313" key="1">
    <source>
        <dbReference type="EMBL" id="KAK3793869.1"/>
    </source>
</evidence>
<protein>
    <submittedName>
        <fullName evidence="1">Uncharacterized protein</fullName>
    </submittedName>
</protein>
<reference evidence="1" key="1">
    <citation type="journal article" date="2023" name="G3 (Bethesda)">
        <title>A reference genome for the long-term kleptoplast-retaining sea slug Elysia crispata morphotype clarki.</title>
        <authorList>
            <person name="Eastman K.E."/>
            <person name="Pendleton A.L."/>
            <person name="Shaikh M.A."/>
            <person name="Suttiyut T."/>
            <person name="Ogas R."/>
            <person name="Tomko P."/>
            <person name="Gavelis G."/>
            <person name="Widhalm J.R."/>
            <person name="Wisecaver J.H."/>
        </authorList>
    </citation>
    <scope>NUCLEOTIDE SEQUENCE</scope>
    <source>
        <strain evidence="1">ECLA1</strain>
    </source>
</reference>
<name>A0AAE1ATT0_9GAST</name>
<dbReference type="EMBL" id="JAWDGP010001166">
    <property type="protein sequence ID" value="KAK3793869.1"/>
    <property type="molecule type" value="Genomic_DNA"/>
</dbReference>
<keyword evidence="2" id="KW-1185">Reference proteome</keyword>
<comment type="caution">
    <text evidence="1">The sequence shown here is derived from an EMBL/GenBank/DDBJ whole genome shotgun (WGS) entry which is preliminary data.</text>
</comment>
<dbReference type="Proteomes" id="UP001283361">
    <property type="component" value="Unassembled WGS sequence"/>
</dbReference>
<proteinExistence type="predicted"/>
<accession>A0AAE1ATT0</accession>
<sequence>MLIWSQLRSLSHRPHRPRPTVADRRELCVSYLVSTSDTVVWSGQKFSNFYKSWLVLLVETGQNNTRATEVSHGLFVVGKHTQNQGSGTQQRQQEIPAILINVNTKTFDQPTRPVMVQLDHRPDCKRLFSSEECVEFTKHFHFDWLKGKKEGKNGEGKRGRRLL</sequence>
<evidence type="ECO:0000313" key="2">
    <source>
        <dbReference type="Proteomes" id="UP001283361"/>
    </source>
</evidence>